<accession>A0A2R6S472</accession>
<gene>
    <name evidence="2" type="ORF">PHLCEN_2v1066</name>
</gene>
<protein>
    <submittedName>
        <fullName evidence="2">Uncharacterized protein</fullName>
    </submittedName>
</protein>
<dbReference type="Proteomes" id="UP000186601">
    <property type="component" value="Unassembled WGS sequence"/>
</dbReference>
<feature type="region of interest" description="Disordered" evidence="1">
    <location>
        <begin position="26"/>
        <end position="57"/>
    </location>
</feature>
<feature type="compositionally biased region" description="Polar residues" evidence="1">
    <location>
        <begin position="39"/>
        <end position="57"/>
    </location>
</feature>
<keyword evidence="3" id="KW-1185">Reference proteome</keyword>
<proteinExistence type="predicted"/>
<name>A0A2R6S472_9APHY</name>
<dbReference type="OrthoDB" id="2692094at2759"/>
<sequence length="225" mass="25548">MLGAKLHHLVNNICPHYHTKELTGEEAAHGRHRAAKSAKATNQPATQVGTAVSTQNRVQGPKRKLLNLCMYKLHALGDYVLQILWFETTDSYSTQTGELQHCRVKRFYAQTNKNGTNIQIAYLQRHEELLQHKQAQVHKHPLSKKAQAKVQAALAQDESEPLAYTPPKDHHHISHSCNFTLKLVPFLREHATSLAIIVGILSYTMHWQSFTSEYRASERNSKTIC</sequence>
<dbReference type="STRING" id="98765.A0A2R6S472"/>
<evidence type="ECO:0000313" key="2">
    <source>
        <dbReference type="EMBL" id="PSS37090.1"/>
    </source>
</evidence>
<evidence type="ECO:0000313" key="3">
    <source>
        <dbReference type="Proteomes" id="UP000186601"/>
    </source>
</evidence>
<dbReference type="EMBL" id="MLYV02000083">
    <property type="protein sequence ID" value="PSS37090.1"/>
    <property type="molecule type" value="Genomic_DNA"/>
</dbReference>
<evidence type="ECO:0000256" key="1">
    <source>
        <dbReference type="SAM" id="MobiDB-lite"/>
    </source>
</evidence>
<reference evidence="2 3" key="1">
    <citation type="submission" date="2018-02" db="EMBL/GenBank/DDBJ databases">
        <title>Genome sequence of the basidiomycete white-rot fungus Phlebia centrifuga.</title>
        <authorList>
            <person name="Granchi Z."/>
            <person name="Peng M."/>
            <person name="de Vries R.P."/>
            <person name="Hilden K."/>
            <person name="Makela M.R."/>
            <person name="Grigoriev I."/>
            <person name="Riley R."/>
        </authorList>
    </citation>
    <scope>NUCLEOTIDE SEQUENCE [LARGE SCALE GENOMIC DNA]</scope>
    <source>
        <strain evidence="2 3">FBCC195</strain>
    </source>
</reference>
<organism evidence="2 3">
    <name type="scientific">Hermanssonia centrifuga</name>
    <dbReference type="NCBI Taxonomy" id="98765"/>
    <lineage>
        <taxon>Eukaryota</taxon>
        <taxon>Fungi</taxon>
        <taxon>Dikarya</taxon>
        <taxon>Basidiomycota</taxon>
        <taxon>Agaricomycotina</taxon>
        <taxon>Agaricomycetes</taxon>
        <taxon>Polyporales</taxon>
        <taxon>Meruliaceae</taxon>
        <taxon>Hermanssonia</taxon>
    </lineage>
</organism>
<dbReference type="AlphaFoldDB" id="A0A2R6S472"/>
<comment type="caution">
    <text evidence="2">The sequence shown here is derived from an EMBL/GenBank/DDBJ whole genome shotgun (WGS) entry which is preliminary data.</text>
</comment>